<dbReference type="Proteomes" id="UP001620645">
    <property type="component" value="Unassembled WGS sequence"/>
</dbReference>
<sequence length="87" mass="9774">MIWALGGSGRIPFANPSAELMLNVAIHFQNKSAPVFPHSTINGRRTSLHPIKMIGAKSAFWRIQLIFVRNKRKMCGTVNGIDRMRIV</sequence>
<proteinExistence type="predicted"/>
<name>A0ABD2IQI6_HETSC</name>
<gene>
    <name evidence="1" type="ORF">niasHS_011439</name>
</gene>
<protein>
    <submittedName>
        <fullName evidence="1">Uncharacterized protein</fullName>
    </submittedName>
</protein>
<dbReference type="AlphaFoldDB" id="A0ABD2IQI6"/>
<evidence type="ECO:0000313" key="1">
    <source>
        <dbReference type="EMBL" id="KAL3081561.1"/>
    </source>
</evidence>
<keyword evidence="2" id="KW-1185">Reference proteome</keyword>
<accession>A0ABD2IQI6</accession>
<comment type="caution">
    <text evidence="1">The sequence shown here is derived from an EMBL/GenBank/DDBJ whole genome shotgun (WGS) entry which is preliminary data.</text>
</comment>
<evidence type="ECO:0000313" key="2">
    <source>
        <dbReference type="Proteomes" id="UP001620645"/>
    </source>
</evidence>
<dbReference type="EMBL" id="JBICCN010000269">
    <property type="protein sequence ID" value="KAL3081561.1"/>
    <property type="molecule type" value="Genomic_DNA"/>
</dbReference>
<reference evidence="1 2" key="1">
    <citation type="submission" date="2024-10" db="EMBL/GenBank/DDBJ databases">
        <authorList>
            <person name="Kim D."/>
        </authorList>
    </citation>
    <scope>NUCLEOTIDE SEQUENCE [LARGE SCALE GENOMIC DNA]</scope>
    <source>
        <strain evidence="1">Taebaek</strain>
    </source>
</reference>
<organism evidence="1 2">
    <name type="scientific">Heterodera schachtii</name>
    <name type="common">Sugarbeet cyst nematode worm</name>
    <name type="synonym">Tylenchus schachtii</name>
    <dbReference type="NCBI Taxonomy" id="97005"/>
    <lineage>
        <taxon>Eukaryota</taxon>
        <taxon>Metazoa</taxon>
        <taxon>Ecdysozoa</taxon>
        <taxon>Nematoda</taxon>
        <taxon>Chromadorea</taxon>
        <taxon>Rhabditida</taxon>
        <taxon>Tylenchina</taxon>
        <taxon>Tylenchomorpha</taxon>
        <taxon>Tylenchoidea</taxon>
        <taxon>Heteroderidae</taxon>
        <taxon>Heteroderinae</taxon>
        <taxon>Heterodera</taxon>
    </lineage>
</organism>